<reference evidence="10" key="1">
    <citation type="submission" date="2023-03" db="EMBL/GenBank/DDBJ databases">
        <title>Actinoallomurus iriomotensis NBRC 103681.</title>
        <authorList>
            <person name="Ichikawa N."/>
            <person name="Sato H."/>
            <person name="Tonouchi N."/>
        </authorList>
    </citation>
    <scope>NUCLEOTIDE SEQUENCE</scope>
    <source>
        <strain evidence="10">NBRC 103681</strain>
    </source>
</reference>
<dbReference type="Gene3D" id="3.40.50.200">
    <property type="entry name" value="Peptidase S8/S53 domain"/>
    <property type="match status" value="1"/>
</dbReference>
<feature type="transmembrane region" description="Helical" evidence="7">
    <location>
        <begin position="373"/>
        <end position="393"/>
    </location>
</feature>
<evidence type="ECO:0000259" key="9">
    <source>
        <dbReference type="Pfam" id="PF00082"/>
    </source>
</evidence>
<evidence type="ECO:0000256" key="5">
    <source>
        <dbReference type="PROSITE-ProRule" id="PRU01240"/>
    </source>
</evidence>
<comment type="caution">
    <text evidence="10">The sequence shown here is derived from an EMBL/GenBank/DDBJ whole genome shotgun (WGS) entry which is preliminary data.</text>
</comment>
<protein>
    <submittedName>
        <fullName evidence="10">Type VII secretion-associated serine protease</fullName>
    </submittedName>
</protein>
<evidence type="ECO:0000256" key="7">
    <source>
        <dbReference type="SAM" id="Phobius"/>
    </source>
</evidence>
<evidence type="ECO:0000256" key="8">
    <source>
        <dbReference type="SAM" id="SignalP"/>
    </source>
</evidence>
<dbReference type="GO" id="GO:0004252">
    <property type="term" value="F:serine-type endopeptidase activity"/>
    <property type="evidence" value="ECO:0007669"/>
    <property type="project" value="UniProtKB-UniRule"/>
</dbReference>
<keyword evidence="7" id="KW-0812">Transmembrane</keyword>
<keyword evidence="7" id="KW-0472">Membrane</keyword>
<dbReference type="PANTHER" id="PTHR43806">
    <property type="entry name" value="PEPTIDASE S8"/>
    <property type="match status" value="1"/>
</dbReference>
<feature type="domain" description="Peptidase S8/S53" evidence="9">
    <location>
        <begin position="49"/>
        <end position="308"/>
    </location>
</feature>
<evidence type="ECO:0000256" key="1">
    <source>
        <dbReference type="ARBA" id="ARBA00011073"/>
    </source>
</evidence>
<dbReference type="Pfam" id="PF00082">
    <property type="entry name" value="Peptidase_S8"/>
    <property type="match status" value="1"/>
</dbReference>
<sequence length="400" mass="41572">MRRLLAGAAAVMLMVMVGRPASAALRPLPDEWWFSVWGIEKYVWPQSRGAGVTVAVLDSGVNASLPELAGVVLKGADTTGRKGDGRHDFDDKEGGHGTGLSALIAGQGGGSTGYVGVAPDAKILPVHVTAEFGDSAGLYEAMASGIRFAVDHRAGVINISQGITSATLPEHCDPGVQDAIAYAVAHDVIVVASSGNEGNTTNWPELPGSCAGVVAVGGVDKSLRPWPGTQRQSYLAVAAPGVGPVVGKTGRFAPHVTGTSLSAALVSAAIAIIRSRNPRMPARTVVQRLMATAYHPKAPVWNDRTGYGPIQITSAMNPQRYPVPADAPNPTYARFDEWQANRYGTVPRRTPEAGVRRNASSRNTGSGAVSPTMAVISIGGAIAVLTVVFVIVVRRRAHAG</sequence>
<keyword evidence="3 5" id="KW-0378">Hydrolase</keyword>
<dbReference type="RefSeq" id="WP_285618783.1">
    <property type="nucleotide sequence ID" value="NZ_BSTJ01000001.1"/>
</dbReference>
<feature type="region of interest" description="Disordered" evidence="6">
    <location>
        <begin position="347"/>
        <end position="368"/>
    </location>
</feature>
<feature type="active site" description="Charge relay system" evidence="5">
    <location>
        <position position="260"/>
    </location>
</feature>
<dbReference type="InterPro" id="IPR036852">
    <property type="entry name" value="Peptidase_S8/S53_dom_sf"/>
</dbReference>
<feature type="signal peptide" evidence="8">
    <location>
        <begin position="1"/>
        <end position="23"/>
    </location>
</feature>
<evidence type="ECO:0000256" key="6">
    <source>
        <dbReference type="SAM" id="MobiDB-lite"/>
    </source>
</evidence>
<dbReference type="InterPro" id="IPR000209">
    <property type="entry name" value="Peptidase_S8/S53_dom"/>
</dbReference>
<name>A0A9W6RD79_9ACTN</name>
<dbReference type="InterPro" id="IPR050131">
    <property type="entry name" value="Peptidase_S8_subtilisin-like"/>
</dbReference>
<keyword evidence="2 5" id="KW-0645">Protease</keyword>
<keyword evidence="4 5" id="KW-0720">Serine protease</keyword>
<dbReference type="InterPro" id="IPR015500">
    <property type="entry name" value="Peptidase_S8_subtilisin-rel"/>
</dbReference>
<dbReference type="PROSITE" id="PS51892">
    <property type="entry name" value="SUBTILASE"/>
    <property type="match status" value="1"/>
</dbReference>
<evidence type="ECO:0000256" key="4">
    <source>
        <dbReference type="ARBA" id="ARBA00022825"/>
    </source>
</evidence>
<gene>
    <name evidence="10" type="ORF">Airi01_017210</name>
</gene>
<dbReference type="SUPFAM" id="SSF52743">
    <property type="entry name" value="Subtilisin-like"/>
    <property type="match status" value="1"/>
</dbReference>
<keyword evidence="8" id="KW-0732">Signal</keyword>
<feature type="active site" description="Charge relay system" evidence="5">
    <location>
        <position position="58"/>
    </location>
</feature>
<evidence type="ECO:0000313" key="11">
    <source>
        <dbReference type="Proteomes" id="UP001165135"/>
    </source>
</evidence>
<organism evidence="10 11">
    <name type="scientific">Actinoallomurus iriomotensis</name>
    <dbReference type="NCBI Taxonomy" id="478107"/>
    <lineage>
        <taxon>Bacteria</taxon>
        <taxon>Bacillati</taxon>
        <taxon>Actinomycetota</taxon>
        <taxon>Actinomycetes</taxon>
        <taxon>Streptosporangiales</taxon>
        <taxon>Thermomonosporaceae</taxon>
        <taxon>Actinoallomurus</taxon>
    </lineage>
</organism>
<accession>A0A9W6RD79</accession>
<keyword evidence="7" id="KW-1133">Transmembrane helix</keyword>
<dbReference type="EMBL" id="BSTJ01000001">
    <property type="protein sequence ID" value="GLY73454.1"/>
    <property type="molecule type" value="Genomic_DNA"/>
</dbReference>
<feature type="active site" description="Charge relay system" evidence="5">
    <location>
        <position position="96"/>
    </location>
</feature>
<dbReference type="AlphaFoldDB" id="A0A9W6RD79"/>
<dbReference type="Proteomes" id="UP001165135">
    <property type="component" value="Unassembled WGS sequence"/>
</dbReference>
<evidence type="ECO:0000313" key="10">
    <source>
        <dbReference type="EMBL" id="GLY73454.1"/>
    </source>
</evidence>
<evidence type="ECO:0000256" key="3">
    <source>
        <dbReference type="ARBA" id="ARBA00022801"/>
    </source>
</evidence>
<evidence type="ECO:0000256" key="2">
    <source>
        <dbReference type="ARBA" id="ARBA00022670"/>
    </source>
</evidence>
<dbReference type="PANTHER" id="PTHR43806:SF11">
    <property type="entry name" value="CEREVISIN-RELATED"/>
    <property type="match status" value="1"/>
</dbReference>
<proteinExistence type="inferred from homology"/>
<dbReference type="GO" id="GO:0006508">
    <property type="term" value="P:proteolysis"/>
    <property type="evidence" value="ECO:0007669"/>
    <property type="project" value="UniProtKB-KW"/>
</dbReference>
<dbReference type="PRINTS" id="PR00723">
    <property type="entry name" value="SUBTILISIN"/>
</dbReference>
<feature type="chain" id="PRO_5040882464" evidence="8">
    <location>
        <begin position="24"/>
        <end position="400"/>
    </location>
</feature>
<comment type="similarity">
    <text evidence="1 5">Belongs to the peptidase S8 family.</text>
</comment>
<feature type="compositionally biased region" description="Polar residues" evidence="6">
    <location>
        <begin position="358"/>
        <end position="368"/>
    </location>
</feature>